<organism evidence="3 4">
    <name type="scientific">Arenimonas terrae</name>
    <dbReference type="NCBI Taxonomy" id="2546226"/>
    <lineage>
        <taxon>Bacteria</taxon>
        <taxon>Pseudomonadati</taxon>
        <taxon>Pseudomonadota</taxon>
        <taxon>Gammaproteobacteria</taxon>
        <taxon>Lysobacterales</taxon>
        <taxon>Lysobacteraceae</taxon>
        <taxon>Arenimonas</taxon>
    </lineage>
</organism>
<dbReference type="Gene3D" id="3.90.226.10">
    <property type="entry name" value="2-enoyl-CoA Hydratase, Chain A, domain 1"/>
    <property type="match status" value="1"/>
</dbReference>
<dbReference type="PANTHER" id="PTHR11261:SF3">
    <property type="entry name" value="RETINOL-BINDING PROTEIN 3"/>
    <property type="match status" value="1"/>
</dbReference>
<dbReference type="PANTHER" id="PTHR11261">
    <property type="entry name" value="INTERPHOTORECEPTOR RETINOID-BINDING PROTEIN"/>
    <property type="match status" value="1"/>
</dbReference>
<dbReference type="GO" id="GO:0008236">
    <property type="term" value="F:serine-type peptidase activity"/>
    <property type="evidence" value="ECO:0007669"/>
    <property type="project" value="InterPro"/>
</dbReference>
<protein>
    <submittedName>
        <fullName evidence="3">Peptidase S41</fullName>
    </submittedName>
</protein>
<dbReference type="SMART" id="SM00245">
    <property type="entry name" value="TSPc"/>
    <property type="match status" value="1"/>
</dbReference>
<accession>A0A5C4RQ87</accession>
<sequence>MITTLLLAAQLASPVAACPTQSAVLVAAAEKVQARYVDPSQAALIAADLREWAQDGRYAASCQDTARFLQRLNQDLDAHDGHFHVELTADAANADDWLMQWRAAAGPTNAGVREVRVFEGNIGYLRLATFHSWDLAGAKLAHAWGLLKDTQGLILDLRQNGGGDADTPNRIVRSFLGDDVVAVQDIERRSGSTVDALPAASLPPYAGPVAILVDRRTASAAEFVAYSLQAEKRALVFGARSAGAAHLMGEPLAIGQGMQITIPDGRPVNRRSRGNWERQGVVPDVPGGDDPVFLAREHLRRVTTPPAAKD</sequence>
<dbReference type="RefSeq" id="WP_139450016.1">
    <property type="nucleotide sequence ID" value="NZ_SMDR01000004.1"/>
</dbReference>
<comment type="caution">
    <text evidence="3">The sequence shown here is derived from an EMBL/GenBank/DDBJ whole genome shotgun (WGS) entry which is preliminary data.</text>
</comment>
<evidence type="ECO:0000313" key="3">
    <source>
        <dbReference type="EMBL" id="TNJ32901.1"/>
    </source>
</evidence>
<evidence type="ECO:0000313" key="4">
    <source>
        <dbReference type="Proteomes" id="UP000305760"/>
    </source>
</evidence>
<evidence type="ECO:0000259" key="2">
    <source>
        <dbReference type="SMART" id="SM00245"/>
    </source>
</evidence>
<dbReference type="GO" id="GO:0006508">
    <property type="term" value="P:proteolysis"/>
    <property type="evidence" value="ECO:0007669"/>
    <property type="project" value="InterPro"/>
</dbReference>
<keyword evidence="4" id="KW-1185">Reference proteome</keyword>
<evidence type="ECO:0000256" key="1">
    <source>
        <dbReference type="SAM" id="SignalP"/>
    </source>
</evidence>
<keyword evidence="1" id="KW-0732">Signal</keyword>
<dbReference type="OrthoDB" id="9758793at2"/>
<dbReference type="InterPro" id="IPR005151">
    <property type="entry name" value="Tail-specific_protease"/>
</dbReference>
<dbReference type="InterPro" id="IPR029045">
    <property type="entry name" value="ClpP/crotonase-like_dom_sf"/>
</dbReference>
<name>A0A5C4RQ87_9GAMM</name>
<feature type="chain" id="PRO_5023151027" evidence="1">
    <location>
        <begin position="18"/>
        <end position="310"/>
    </location>
</feature>
<dbReference type="Pfam" id="PF03572">
    <property type="entry name" value="Peptidase_S41"/>
    <property type="match status" value="1"/>
</dbReference>
<gene>
    <name evidence="3" type="ORF">E1B00_14415</name>
</gene>
<dbReference type="Proteomes" id="UP000305760">
    <property type="component" value="Unassembled WGS sequence"/>
</dbReference>
<dbReference type="SUPFAM" id="SSF52096">
    <property type="entry name" value="ClpP/crotonase"/>
    <property type="match status" value="1"/>
</dbReference>
<proteinExistence type="predicted"/>
<dbReference type="AlphaFoldDB" id="A0A5C4RQ87"/>
<dbReference type="CDD" id="cd07563">
    <property type="entry name" value="Peptidase_S41_IRBP"/>
    <property type="match status" value="1"/>
</dbReference>
<feature type="domain" description="Tail specific protease" evidence="2">
    <location>
        <begin position="92"/>
        <end position="288"/>
    </location>
</feature>
<dbReference type="EMBL" id="SMDR01000004">
    <property type="protein sequence ID" value="TNJ32901.1"/>
    <property type="molecule type" value="Genomic_DNA"/>
</dbReference>
<reference evidence="3 4" key="1">
    <citation type="submission" date="2019-03" db="EMBL/GenBank/DDBJ databases">
        <title>Arenimonas daejeonensis sp. nov., isolated from compost.</title>
        <authorList>
            <person name="Jeon C.O."/>
        </authorList>
    </citation>
    <scope>NUCLEOTIDE SEQUENCE [LARGE SCALE GENOMIC DNA]</scope>
    <source>
        <strain evidence="3 4">R29</strain>
    </source>
</reference>
<feature type="signal peptide" evidence="1">
    <location>
        <begin position="1"/>
        <end position="17"/>
    </location>
</feature>
<dbReference type="Gene3D" id="3.30.750.44">
    <property type="match status" value="1"/>
</dbReference>